<organism evidence="1 2">
    <name type="scientific">Klebsormidium nitens</name>
    <name type="common">Green alga</name>
    <name type="synonym">Ulothrix nitens</name>
    <dbReference type="NCBI Taxonomy" id="105231"/>
    <lineage>
        <taxon>Eukaryota</taxon>
        <taxon>Viridiplantae</taxon>
        <taxon>Streptophyta</taxon>
        <taxon>Klebsormidiophyceae</taxon>
        <taxon>Klebsormidiales</taxon>
        <taxon>Klebsormidiaceae</taxon>
        <taxon>Klebsormidium</taxon>
    </lineage>
</organism>
<evidence type="ECO:0000313" key="2">
    <source>
        <dbReference type="Proteomes" id="UP000054558"/>
    </source>
</evidence>
<dbReference type="EMBL" id="DF236958">
    <property type="protein sequence ID" value="GAQ78217.1"/>
    <property type="molecule type" value="Genomic_DNA"/>
</dbReference>
<name>A0A1Y1HNT4_KLENI</name>
<accession>A0A1Y1HNT4</accession>
<keyword evidence="2" id="KW-1185">Reference proteome</keyword>
<reference evidence="1 2" key="1">
    <citation type="journal article" date="2014" name="Nat. Commun.">
        <title>Klebsormidium flaccidum genome reveals primary factors for plant terrestrial adaptation.</title>
        <authorList>
            <person name="Hori K."/>
            <person name="Maruyama F."/>
            <person name="Fujisawa T."/>
            <person name="Togashi T."/>
            <person name="Yamamoto N."/>
            <person name="Seo M."/>
            <person name="Sato S."/>
            <person name="Yamada T."/>
            <person name="Mori H."/>
            <person name="Tajima N."/>
            <person name="Moriyama T."/>
            <person name="Ikeuchi M."/>
            <person name="Watanabe M."/>
            <person name="Wada H."/>
            <person name="Kobayashi K."/>
            <person name="Saito M."/>
            <person name="Masuda T."/>
            <person name="Sasaki-Sekimoto Y."/>
            <person name="Mashiguchi K."/>
            <person name="Awai K."/>
            <person name="Shimojima M."/>
            <person name="Masuda S."/>
            <person name="Iwai M."/>
            <person name="Nobusawa T."/>
            <person name="Narise T."/>
            <person name="Kondo S."/>
            <person name="Saito H."/>
            <person name="Sato R."/>
            <person name="Murakawa M."/>
            <person name="Ihara Y."/>
            <person name="Oshima-Yamada Y."/>
            <person name="Ohtaka K."/>
            <person name="Satoh M."/>
            <person name="Sonobe K."/>
            <person name="Ishii M."/>
            <person name="Ohtani R."/>
            <person name="Kanamori-Sato M."/>
            <person name="Honoki R."/>
            <person name="Miyazaki D."/>
            <person name="Mochizuki H."/>
            <person name="Umetsu J."/>
            <person name="Higashi K."/>
            <person name="Shibata D."/>
            <person name="Kamiya Y."/>
            <person name="Sato N."/>
            <person name="Nakamura Y."/>
            <person name="Tabata S."/>
            <person name="Ida S."/>
            <person name="Kurokawa K."/>
            <person name="Ohta H."/>
        </authorList>
    </citation>
    <scope>NUCLEOTIDE SEQUENCE [LARGE SCALE GENOMIC DNA]</scope>
    <source>
        <strain evidence="1 2">NIES-2285</strain>
    </source>
</reference>
<gene>
    <name evidence="1" type="ORF">KFL_000090630</name>
</gene>
<sequence length="216" mass="22026">METMRAGIAKAAKTVKRPGASAIQHLMEVVVCGTSTSFLTGGSLGMGEEGALLMASETGAMRPGRHKTNLTGGRRAGDLAEVHTEAGGHRGEVGEEVGAGRKNLSEGDSHLTSRGSVAISLTARLDEAAELAGVVADPGAECSTGGVAAGQGGEARLMSMRGRGMAQIRAGGGEGSLRKEWGGEDGDLTVRGVRRNLGKGAMGEACDNKPKWRFPA</sequence>
<proteinExistence type="predicted"/>
<protein>
    <submittedName>
        <fullName evidence="1">Uncharacterized protein</fullName>
    </submittedName>
</protein>
<evidence type="ECO:0000313" key="1">
    <source>
        <dbReference type="EMBL" id="GAQ78217.1"/>
    </source>
</evidence>
<dbReference type="AlphaFoldDB" id="A0A1Y1HNT4"/>
<dbReference type="Proteomes" id="UP000054558">
    <property type="component" value="Unassembled WGS sequence"/>
</dbReference>